<evidence type="ECO:0008006" key="4">
    <source>
        <dbReference type="Google" id="ProtNLM"/>
    </source>
</evidence>
<sequence length="296" mass="32871">MAKKAPKTKAPAKKAKKPSKKKESSKAKKSSGAGAAHPNEVVLCSKYDRCPSERHDLDPARTPFASKPKPPPFIRGRAFENTKAGTKLPRSKDGWVPGEKKPSKCKLTYKQLAKRWAAERSKAELDQYKKDCVWGKWCPGMRPPSWWRLDLDDDATYRVLCYCWAKNIRCYQPVLGLDFDQFLKKALKGDSVAKGLIAIDDSCRRISEKAWLEENEKPEKCPACGVAFATLGPKGVHFHHKALTVTGLGYFCKPCNTDVATVWDRFGPVHAEAALERVAVASGMKGVCIVLPLKEG</sequence>
<name>A0A8J2SEV6_9STRA</name>
<organism evidence="2 3">
    <name type="scientific">Pelagomonas calceolata</name>
    <dbReference type="NCBI Taxonomy" id="35677"/>
    <lineage>
        <taxon>Eukaryota</taxon>
        <taxon>Sar</taxon>
        <taxon>Stramenopiles</taxon>
        <taxon>Ochrophyta</taxon>
        <taxon>Pelagophyceae</taxon>
        <taxon>Pelagomonadales</taxon>
        <taxon>Pelagomonadaceae</taxon>
        <taxon>Pelagomonas</taxon>
    </lineage>
</organism>
<dbReference type="AlphaFoldDB" id="A0A8J2SEV6"/>
<dbReference type="EMBL" id="CAKKNE010000001">
    <property type="protein sequence ID" value="CAH0366301.1"/>
    <property type="molecule type" value="Genomic_DNA"/>
</dbReference>
<evidence type="ECO:0000256" key="1">
    <source>
        <dbReference type="SAM" id="MobiDB-lite"/>
    </source>
</evidence>
<feature type="compositionally biased region" description="Basic residues" evidence="1">
    <location>
        <begin position="1"/>
        <end position="20"/>
    </location>
</feature>
<protein>
    <recommendedName>
        <fullName evidence="4">C2H2-type domain-containing protein</fullName>
    </recommendedName>
</protein>
<evidence type="ECO:0000313" key="2">
    <source>
        <dbReference type="EMBL" id="CAH0366301.1"/>
    </source>
</evidence>
<accession>A0A8J2SEV6</accession>
<feature type="region of interest" description="Disordered" evidence="1">
    <location>
        <begin position="55"/>
        <end position="75"/>
    </location>
</feature>
<comment type="caution">
    <text evidence="2">The sequence shown here is derived from an EMBL/GenBank/DDBJ whole genome shotgun (WGS) entry which is preliminary data.</text>
</comment>
<feature type="region of interest" description="Disordered" evidence="1">
    <location>
        <begin position="1"/>
        <end position="38"/>
    </location>
</feature>
<proteinExistence type="predicted"/>
<evidence type="ECO:0000313" key="3">
    <source>
        <dbReference type="Proteomes" id="UP000789595"/>
    </source>
</evidence>
<dbReference type="Proteomes" id="UP000789595">
    <property type="component" value="Unassembled WGS sequence"/>
</dbReference>
<keyword evidence="3" id="KW-1185">Reference proteome</keyword>
<gene>
    <name evidence="2" type="ORF">PECAL_1P27850</name>
</gene>
<reference evidence="2" key="1">
    <citation type="submission" date="2021-11" db="EMBL/GenBank/DDBJ databases">
        <authorList>
            <consortium name="Genoscope - CEA"/>
            <person name="William W."/>
        </authorList>
    </citation>
    <scope>NUCLEOTIDE SEQUENCE</scope>
</reference>